<feature type="binding site" evidence="5">
    <location>
        <position position="157"/>
    </location>
    <ligand>
        <name>ATP</name>
        <dbReference type="ChEBI" id="CHEBI:30616"/>
    </ligand>
</feature>
<feature type="compositionally biased region" description="Basic and acidic residues" evidence="6">
    <location>
        <begin position="756"/>
        <end position="765"/>
    </location>
</feature>
<dbReference type="SUPFAM" id="SSF55874">
    <property type="entry name" value="ATPase domain of HSP90 chaperone/DNA topoisomerase II/histidine kinase"/>
    <property type="match status" value="1"/>
</dbReference>
<dbReference type="InterPro" id="IPR001404">
    <property type="entry name" value="Hsp90_fam"/>
</dbReference>
<reference evidence="8 9" key="1">
    <citation type="journal article" date="2015" name="Genome Biol. Evol.">
        <title>Comparative Genomics of a Bacterivorous Green Alga Reveals Evolutionary Causalities and Consequences of Phago-Mixotrophic Mode of Nutrition.</title>
        <authorList>
            <person name="Burns J.A."/>
            <person name="Paasch A."/>
            <person name="Narechania A."/>
            <person name="Kim E."/>
        </authorList>
    </citation>
    <scope>NUCLEOTIDE SEQUENCE [LARGE SCALE GENOMIC DNA]</scope>
    <source>
        <strain evidence="8 9">PLY_AMNH</strain>
    </source>
</reference>
<dbReference type="CDD" id="cd16927">
    <property type="entry name" value="HATPase_Hsp90-like"/>
    <property type="match status" value="1"/>
</dbReference>
<feature type="binding site" evidence="5">
    <location>
        <position position="106"/>
    </location>
    <ligand>
        <name>ATP</name>
        <dbReference type="ChEBI" id="CHEBI:30616"/>
    </ligand>
</feature>
<feature type="domain" description="Histidine kinase/HSP90-like ATPase" evidence="7">
    <location>
        <begin position="99"/>
        <end position="255"/>
    </location>
</feature>
<keyword evidence="4" id="KW-0143">Chaperone</keyword>
<sequence length="765" mass="85526">MAATISVHQKVSCSVRSNAPLRVRNAPHSIKCARASVLRSKTLNLGRSRTAGTVTTGRGVLSISCAATADSPPADEETFEYQAEVTRLMDLIVNSLYSSKEIFLRELVSNASDALDKVRFESLTSSDEVGDTSNIEIKIKCDAEAKTLVIEDNGIGMTKEELVDSLGTIARSGTAKFMEALKERNEDSNLIGQFGVGFYSSFLVADKVTVASKSYKEDGTWQWESAMGTSSYTIREAEDPLERGTRITLYLKEEAEEFATPSRITGLVKTYSEFISFPIKVWSSESVPKQVIDEEATKKAKEEAAAKAEEGAEPEEVADIMKTEYDEVWDWQTQNDSAPIWVRSAKDVTTEEYATFYKSAFKEFMDPAAQTHFSVEGDIEFKSILFVPGMAPFEQQDMMRPKNIKLYVKRVFISDEFDDDLMPRYLSFVKGVVDCADLPLNVSREILQESRTVRIMRKRLVRKSLDMLDDLARAEDKEPYKQFFENFGRNLKLGIIEDEPNRKALSKLLRFNTSKRDVTSLEEYVADMPESQTTIYYLAAGSKDAALNAPFMEGFKKRDLEVIFLTEPIDEVAITNLGKFADKDLVDITKEDVDFGDDAEKEEEEAREKEYEGLTTWMKETLGEKVEKVVLSKRLGDSPCMLVTSKFGWSANMERIMTAQAMGDSKSLEYMKGRKIMEINPDSPIIQSLKDKCSAPDDQSAQICTLLFDTALLTSGFVVEEPSEFASRIFTLMNTAAGTESKVSGEGADGVVEPEVMGKDDDAWA</sequence>
<dbReference type="FunFam" id="1.20.120.790:FF:000001">
    <property type="entry name" value="Heat shock protein 90 alpha"/>
    <property type="match status" value="1"/>
</dbReference>
<dbReference type="GO" id="GO:0140662">
    <property type="term" value="F:ATP-dependent protein folding chaperone"/>
    <property type="evidence" value="ECO:0007669"/>
    <property type="project" value="InterPro"/>
</dbReference>
<feature type="region of interest" description="Disordered" evidence="6">
    <location>
        <begin position="741"/>
        <end position="765"/>
    </location>
</feature>
<dbReference type="AlphaFoldDB" id="A0AAE0ENE4"/>
<feature type="binding site" evidence="5">
    <location>
        <begin position="172"/>
        <end position="173"/>
    </location>
    <ligand>
        <name>ATP</name>
        <dbReference type="ChEBI" id="CHEBI:30616"/>
    </ligand>
</feature>
<dbReference type="PIRSF" id="PIRSF002583">
    <property type="entry name" value="Hsp90"/>
    <property type="match status" value="1"/>
</dbReference>
<evidence type="ECO:0000256" key="3">
    <source>
        <dbReference type="ARBA" id="ARBA00022840"/>
    </source>
</evidence>
<keyword evidence="8" id="KW-0346">Stress response</keyword>
<evidence type="ECO:0000256" key="5">
    <source>
        <dbReference type="PIRSR" id="PIRSR002583-1"/>
    </source>
</evidence>
<dbReference type="NCBIfam" id="NF003555">
    <property type="entry name" value="PRK05218.1"/>
    <property type="match status" value="1"/>
</dbReference>
<dbReference type="FunFam" id="3.30.230.80:FF:000001">
    <property type="entry name" value="Heat shock protein 90 alpha"/>
    <property type="match status" value="1"/>
</dbReference>
<dbReference type="SUPFAM" id="SSF110942">
    <property type="entry name" value="HSP90 C-terminal domain"/>
    <property type="match status" value="1"/>
</dbReference>
<dbReference type="Gene3D" id="3.30.565.10">
    <property type="entry name" value="Histidine kinase-like ATPase, C-terminal domain"/>
    <property type="match status" value="1"/>
</dbReference>
<proteinExistence type="inferred from homology"/>
<feature type="binding site" evidence="5">
    <location>
        <position position="110"/>
    </location>
    <ligand>
        <name>ATP</name>
        <dbReference type="ChEBI" id="CHEBI:30616"/>
    </ligand>
</feature>
<dbReference type="SUPFAM" id="SSF54211">
    <property type="entry name" value="Ribosomal protein S5 domain 2-like"/>
    <property type="match status" value="1"/>
</dbReference>
<dbReference type="Proteomes" id="UP001190700">
    <property type="component" value="Unassembled WGS sequence"/>
</dbReference>
<dbReference type="InterPro" id="IPR037196">
    <property type="entry name" value="HSP90_C"/>
</dbReference>
<dbReference type="EMBL" id="LGRX02035863">
    <property type="protein sequence ID" value="KAK3232870.1"/>
    <property type="molecule type" value="Genomic_DNA"/>
</dbReference>
<name>A0AAE0ENE4_9CHLO</name>
<gene>
    <name evidence="8" type="ORF">CYMTET_56803</name>
</gene>
<feature type="binding site" evidence="5">
    <location>
        <begin position="193"/>
        <end position="198"/>
    </location>
    <ligand>
        <name>ATP</name>
        <dbReference type="ChEBI" id="CHEBI:30616"/>
    </ligand>
</feature>
<protein>
    <submittedName>
        <fullName evidence="8">Heat shock protein 90-5, chloroplastic</fullName>
    </submittedName>
</protein>
<dbReference type="HAMAP" id="MF_00505">
    <property type="entry name" value="HSP90"/>
    <property type="match status" value="1"/>
</dbReference>
<dbReference type="Gene3D" id="1.20.120.790">
    <property type="entry name" value="Heat shock protein 90, C-terminal domain"/>
    <property type="match status" value="1"/>
</dbReference>
<dbReference type="PRINTS" id="PR00775">
    <property type="entry name" value="HEATSHOCK90"/>
</dbReference>
<dbReference type="InterPro" id="IPR020568">
    <property type="entry name" value="Ribosomal_Su5_D2-typ_SF"/>
</dbReference>
<evidence type="ECO:0000313" key="8">
    <source>
        <dbReference type="EMBL" id="KAK3232870.1"/>
    </source>
</evidence>
<dbReference type="InterPro" id="IPR036890">
    <property type="entry name" value="HATPase_C_sf"/>
</dbReference>
<dbReference type="Pfam" id="PF13589">
    <property type="entry name" value="HATPase_c_3"/>
    <property type="match status" value="1"/>
</dbReference>
<dbReference type="InterPro" id="IPR020575">
    <property type="entry name" value="Hsp90_N"/>
</dbReference>
<keyword evidence="3 5" id="KW-0067">ATP-binding</keyword>
<evidence type="ECO:0000313" key="9">
    <source>
        <dbReference type="Proteomes" id="UP001190700"/>
    </source>
</evidence>
<comment type="caution">
    <text evidence="8">The sequence shown here is derived from an EMBL/GenBank/DDBJ whole genome shotgun (WGS) entry which is preliminary data.</text>
</comment>
<dbReference type="GO" id="GO:0051082">
    <property type="term" value="F:unfolded protein binding"/>
    <property type="evidence" value="ECO:0007669"/>
    <property type="project" value="InterPro"/>
</dbReference>
<organism evidence="8 9">
    <name type="scientific">Cymbomonas tetramitiformis</name>
    <dbReference type="NCBI Taxonomy" id="36881"/>
    <lineage>
        <taxon>Eukaryota</taxon>
        <taxon>Viridiplantae</taxon>
        <taxon>Chlorophyta</taxon>
        <taxon>Pyramimonadophyceae</taxon>
        <taxon>Pyramimonadales</taxon>
        <taxon>Pyramimonadaceae</taxon>
        <taxon>Cymbomonas</taxon>
    </lineage>
</organism>
<comment type="similarity">
    <text evidence="1">Belongs to the heat shock protein 90 family.</text>
</comment>
<evidence type="ECO:0000259" key="7">
    <source>
        <dbReference type="SMART" id="SM00387"/>
    </source>
</evidence>
<evidence type="ECO:0000256" key="4">
    <source>
        <dbReference type="ARBA" id="ARBA00023186"/>
    </source>
</evidence>
<feature type="binding site" evidence="5">
    <location>
        <position position="245"/>
    </location>
    <ligand>
        <name>ATP</name>
        <dbReference type="ChEBI" id="CHEBI:30616"/>
    </ligand>
</feature>
<dbReference type="SMART" id="SM00387">
    <property type="entry name" value="HATPase_c"/>
    <property type="match status" value="1"/>
</dbReference>
<keyword evidence="9" id="KW-1185">Reference proteome</keyword>
<dbReference type="InterPro" id="IPR003594">
    <property type="entry name" value="HATPase_dom"/>
</dbReference>
<evidence type="ECO:0000256" key="2">
    <source>
        <dbReference type="ARBA" id="ARBA00022741"/>
    </source>
</evidence>
<feature type="binding site" evidence="5">
    <location>
        <position position="152"/>
    </location>
    <ligand>
        <name>ATP</name>
        <dbReference type="ChEBI" id="CHEBI:30616"/>
    </ligand>
</feature>
<dbReference type="GO" id="GO:0016887">
    <property type="term" value="F:ATP hydrolysis activity"/>
    <property type="evidence" value="ECO:0007669"/>
    <property type="project" value="InterPro"/>
</dbReference>
<dbReference type="GO" id="GO:0005524">
    <property type="term" value="F:ATP binding"/>
    <property type="evidence" value="ECO:0007669"/>
    <property type="project" value="UniProtKB-KW"/>
</dbReference>
<keyword evidence="2 5" id="KW-0547">Nucleotide-binding</keyword>
<feature type="binding site" evidence="5">
    <location>
        <position position="444"/>
    </location>
    <ligand>
        <name>ATP</name>
        <dbReference type="ChEBI" id="CHEBI:30616"/>
    </ligand>
</feature>
<dbReference type="Pfam" id="PF00183">
    <property type="entry name" value="HSP90"/>
    <property type="match status" value="1"/>
</dbReference>
<dbReference type="Gene3D" id="3.40.50.11260">
    <property type="match status" value="1"/>
</dbReference>
<dbReference type="FunFam" id="3.30.565.10:FF:000005">
    <property type="entry name" value="Heat shock protein 90"/>
    <property type="match status" value="1"/>
</dbReference>
<dbReference type="PANTHER" id="PTHR11528">
    <property type="entry name" value="HEAT SHOCK PROTEIN 90 FAMILY MEMBER"/>
    <property type="match status" value="1"/>
</dbReference>
<evidence type="ECO:0000256" key="6">
    <source>
        <dbReference type="SAM" id="MobiDB-lite"/>
    </source>
</evidence>
<dbReference type="Gene3D" id="3.30.230.80">
    <property type="match status" value="1"/>
</dbReference>
<evidence type="ECO:0000256" key="1">
    <source>
        <dbReference type="ARBA" id="ARBA00008239"/>
    </source>
</evidence>
<accession>A0AAE0ENE4</accession>